<feature type="transmembrane region" description="Helical" evidence="1">
    <location>
        <begin position="207"/>
        <end position="225"/>
    </location>
</feature>
<dbReference type="FunCoup" id="D8SG22">
    <property type="interactions" value="3215"/>
</dbReference>
<organism evidence="3">
    <name type="scientific">Selaginella moellendorffii</name>
    <name type="common">Spikemoss</name>
    <dbReference type="NCBI Taxonomy" id="88036"/>
    <lineage>
        <taxon>Eukaryota</taxon>
        <taxon>Viridiplantae</taxon>
        <taxon>Streptophyta</taxon>
        <taxon>Embryophyta</taxon>
        <taxon>Tracheophyta</taxon>
        <taxon>Lycopodiopsida</taxon>
        <taxon>Selaginellales</taxon>
        <taxon>Selaginellaceae</taxon>
        <taxon>Selaginella</taxon>
    </lineage>
</organism>
<dbReference type="Gene3D" id="1.20.1530.20">
    <property type="match status" value="1"/>
</dbReference>
<gene>
    <name evidence="2" type="ORF">SELMODRAFT_421689</name>
</gene>
<evidence type="ECO:0008006" key="4">
    <source>
        <dbReference type="Google" id="ProtNLM"/>
    </source>
</evidence>
<proteinExistence type="predicted"/>
<feature type="transmembrane region" description="Helical" evidence="1">
    <location>
        <begin position="50"/>
        <end position="69"/>
    </location>
</feature>
<feature type="transmembrane region" description="Helical" evidence="1">
    <location>
        <begin position="257"/>
        <end position="282"/>
    </location>
</feature>
<keyword evidence="1" id="KW-0472">Membrane</keyword>
<feature type="transmembrane region" description="Helical" evidence="1">
    <location>
        <begin position="144"/>
        <end position="165"/>
    </location>
</feature>
<dbReference type="eggNOG" id="KOG4821">
    <property type="taxonomic scope" value="Eukaryota"/>
</dbReference>
<sequence>MENLCVSLVGATGRPWTSSAISFPRSKRQSELNRRVIAAASMSRQEIKRIVSKNFVSLALIGGMSIGMLEPRPGQFAQHLGLSRWATAGIFLLSGFTLQDGDINKALEAWPFALQGLISILFITPAAAWLVMQIKLNPKELVTGLAIFCCAPTTLSTGVSLTQLAGANKALALALTISSNLLAVFTMPVSVSLWIGKLGIKFPASKLFRSLVQTLVLPFAIGKLLREVFCFYHPAEVPWMQISSSRSLLLQLDARNLIAALFLGIALHFMFLAVNMFLVSLIKTGSKEDDEASSRAVILVASQKTLPVSVAVVETLKAGEGSGLLVLPCIAAHFSQIILDSILVGLWNRGKED</sequence>
<name>D8SG22_SELML</name>
<dbReference type="PANTHER" id="PTHR18640:SF10">
    <property type="entry name" value="SODIUM_METABOLITE COTRANSPORTER BASS4, CHLOROPLASTIC-RELATED"/>
    <property type="match status" value="1"/>
</dbReference>
<protein>
    <recommendedName>
        <fullName evidence="4">Sodium/metabolite cotransporter BASS4, chloroplastic</fullName>
    </recommendedName>
</protein>
<dbReference type="OMA" id="LPIMIYH"/>
<dbReference type="PANTHER" id="PTHR18640">
    <property type="entry name" value="SOLUTE CARRIER FAMILY 10 MEMBER 7"/>
    <property type="match status" value="1"/>
</dbReference>
<feature type="transmembrane region" description="Helical" evidence="1">
    <location>
        <begin position="110"/>
        <end position="132"/>
    </location>
</feature>
<accession>D8SG22</accession>
<dbReference type="STRING" id="88036.D8SG22"/>
<dbReference type="Pfam" id="PF13593">
    <property type="entry name" value="SBF_like"/>
    <property type="match status" value="2"/>
</dbReference>
<dbReference type="EMBL" id="GL377618">
    <property type="protein sequence ID" value="EFJ16605.1"/>
    <property type="molecule type" value="Genomic_DNA"/>
</dbReference>
<keyword evidence="3" id="KW-1185">Reference proteome</keyword>
<reference evidence="2 3" key="1">
    <citation type="journal article" date="2011" name="Science">
        <title>The Selaginella genome identifies genetic changes associated with the evolution of vascular plants.</title>
        <authorList>
            <person name="Banks J.A."/>
            <person name="Nishiyama T."/>
            <person name="Hasebe M."/>
            <person name="Bowman J.L."/>
            <person name="Gribskov M."/>
            <person name="dePamphilis C."/>
            <person name="Albert V.A."/>
            <person name="Aono N."/>
            <person name="Aoyama T."/>
            <person name="Ambrose B.A."/>
            <person name="Ashton N.W."/>
            <person name="Axtell M.J."/>
            <person name="Barker E."/>
            <person name="Barker M.S."/>
            <person name="Bennetzen J.L."/>
            <person name="Bonawitz N.D."/>
            <person name="Chapple C."/>
            <person name="Cheng C."/>
            <person name="Correa L.G."/>
            <person name="Dacre M."/>
            <person name="DeBarry J."/>
            <person name="Dreyer I."/>
            <person name="Elias M."/>
            <person name="Engstrom E.M."/>
            <person name="Estelle M."/>
            <person name="Feng L."/>
            <person name="Finet C."/>
            <person name="Floyd S.K."/>
            <person name="Frommer W.B."/>
            <person name="Fujita T."/>
            <person name="Gramzow L."/>
            <person name="Gutensohn M."/>
            <person name="Harholt J."/>
            <person name="Hattori M."/>
            <person name="Heyl A."/>
            <person name="Hirai T."/>
            <person name="Hiwatashi Y."/>
            <person name="Ishikawa M."/>
            <person name="Iwata M."/>
            <person name="Karol K.G."/>
            <person name="Koehler B."/>
            <person name="Kolukisaoglu U."/>
            <person name="Kubo M."/>
            <person name="Kurata T."/>
            <person name="Lalonde S."/>
            <person name="Li K."/>
            <person name="Li Y."/>
            <person name="Litt A."/>
            <person name="Lyons E."/>
            <person name="Manning G."/>
            <person name="Maruyama T."/>
            <person name="Michael T.P."/>
            <person name="Mikami K."/>
            <person name="Miyazaki S."/>
            <person name="Morinaga S."/>
            <person name="Murata T."/>
            <person name="Mueller-Roeber B."/>
            <person name="Nelson D.R."/>
            <person name="Obara M."/>
            <person name="Oguri Y."/>
            <person name="Olmstead R.G."/>
            <person name="Onodera N."/>
            <person name="Petersen B.L."/>
            <person name="Pils B."/>
            <person name="Prigge M."/>
            <person name="Rensing S.A."/>
            <person name="Riano-Pachon D.M."/>
            <person name="Roberts A.W."/>
            <person name="Sato Y."/>
            <person name="Scheller H.V."/>
            <person name="Schulz B."/>
            <person name="Schulz C."/>
            <person name="Shakirov E.V."/>
            <person name="Shibagaki N."/>
            <person name="Shinohara N."/>
            <person name="Shippen D.E."/>
            <person name="Soerensen I."/>
            <person name="Sotooka R."/>
            <person name="Sugimoto N."/>
            <person name="Sugita M."/>
            <person name="Sumikawa N."/>
            <person name="Tanurdzic M."/>
            <person name="Theissen G."/>
            <person name="Ulvskov P."/>
            <person name="Wakazuki S."/>
            <person name="Weng J.K."/>
            <person name="Willats W.W."/>
            <person name="Wipf D."/>
            <person name="Wolf P.G."/>
            <person name="Yang L."/>
            <person name="Zimmer A.D."/>
            <person name="Zhu Q."/>
            <person name="Mitros T."/>
            <person name="Hellsten U."/>
            <person name="Loque D."/>
            <person name="Otillar R."/>
            <person name="Salamov A."/>
            <person name="Schmutz J."/>
            <person name="Shapiro H."/>
            <person name="Lindquist E."/>
            <person name="Lucas S."/>
            <person name="Rokhsar D."/>
            <person name="Grigoriev I.V."/>
        </authorList>
    </citation>
    <scope>NUCLEOTIDE SEQUENCE [LARGE SCALE GENOMIC DNA]</scope>
</reference>
<evidence type="ECO:0000313" key="2">
    <source>
        <dbReference type="EMBL" id="EFJ16605.1"/>
    </source>
</evidence>
<dbReference type="HOGENOM" id="CLU_033952_0_1_1"/>
<keyword evidence="1" id="KW-0812">Transmembrane</keyword>
<dbReference type="KEGG" id="smo:SELMODRAFT_421689"/>
<feature type="transmembrane region" description="Helical" evidence="1">
    <location>
        <begin position="171"/>
        <end position="195"/>
    </location>
</feature>
<dbReference type="AlphaFoldDB" id="D8SG22"/>
<dbReference type="InParanoid" id="D8SG22"/>
<keyword evidence="1" id="KW-1133">Transmembrane helix</keyword>
<dbReference type="Proteomes" id="UP000001514">
    <property type="component" value="Unassembled WGS sequence"/>
</dbReference>
<dbReference type="InterPro" id="IPR038770">
    <property type="entry name" value="Na+/solute_symporter_sf"/>
</dbReference>
<evidence type="ECO:0000256" key="1">
    <source>
        <dbReference type="SAM" id="Phobius"/>
    </source>
</evidence>
<dbReference type="Gramene" id="EFJ16605">
    <property type="protein sequence ID" value="EFJ16605"/>
    <property type="gene ID" value="SELMODRAFT_421689"/>
</dbReference>
<evidence type="ECO:0000313" key="3">
    <source>
        <dbReference type="Proteomes" id="UP000001514"/>
    </source>
</evidence>
<dbReference type="InterPro" id="IPR016833">
    <property type="entry name" value="Put_Na-Bile_cotransptr"/>
</dbReference>